<evidence type="ECO:0000313" key="1">
    <source>
        <dbReference type="EMBL" id="PEM73255.1"/>
    </source>
</evidence>
<sequence length="79" mass="8864">MSNTVKVQRLNKVLHIEKDFLESYLNDGFDQIGEEGKIIKRATGGRNVTVSEHNAALDRIEELEAELKELKAPKKSAAK</sequence>
<accession>A0A2A8CAQ3</accession>
<gene>
    <name evidence="1" type="ORF">CN613_02005</name>
</gene>
<dbReference type="EMBL" id="NUDP01000005">
    <property type="protein sequence ID" value="PEM73255.1"/>
    <property type="molecule type" value="Genomic_DNA"/>
</dbReference>
<organism evidence="1 2">
    <name type="scientific">Bacillus pseudomycoides</name>
    <dbReference type="NCBI Taxonomy" id="64104"/>
    <lineage>
        <taxon>Bacteria</taxon>
        <taxon>Bacillati</taxon>
        <taxon>Bacillota</taxon>
        <taxon>Bacilli</taxon>
        <taxon>Bacillales</taxon>
        <taxon>Bacillaceae</taxon>
        <taxon>Bacillus</taxon>
        <taxon>Bacillus cereus group</taxon>
    </lineage>
</organism>
<evidence type="ECO:0000313" key="2">
    <source>
        <dbReference type="Proteomes" id="UP000219775"/>
    </source>
</evidence>
<dbReference type="RefSeq" id="WP_098128806.1">
    <property type="nucleotide sequence ID" value="NZ_NUDP01000005.1"/>
</dbReference>
<proteinExistence type="predicted"/>
<reference evidence="1 2" key="1">
    <citation type="submission" date="2017-09" db="EMBL/GenBank/DDBJ databases">
        <title>Large-scale bioinformatics analysis of Bacillus genomes uncovers conserved roles of natural products in bacterial physiology.</title>
        <authorList>
            <consortium name="Agbiome Team Llc"/>
            <person name="Bleich R.M."/>
            <person name="Grubbs K.J."/>
            <person name="Santa Maria K.C."/>
            <person name="Allen S.E."/>
            <person name="Farag S."/>
            <person name="Shank E.A."/>
            <person name="Bowers A."/>
        </authorList>
    </citation>
    <scope>NUCLEOTIDE SEQUENCE [LARGE SCALE GENOMIC DNA]</scope>
    <source>
        <strain evidence="1 2">AFS009893</strain>
    </source>
</reference>
<dbReference type="AlphaFoldDB" id="A0A2A8CAQ3"/>
<name>A0A2A8CAQ3_9BACI</name>
<comment type="caution">
    <text evidence="1">The sequence shown here is derived from an EMBL/GenBank/DDBJ whole genome shotgun (WGS) entry which is preliminary data.</text>
</comment>
<dbReference type="Proteomes" id="UP000219775">
    <property type="component" value="Unassembled WGS sequence"/>
</dbReference>
<protein>
    <submittedName>
        <fullName evidence="1">Uncharacterized protein</fullName>
    </submittedName>
</protein>